<feature type="domain" description="GH16" evidence="3">
    <location>
        <begin position="1"/>
        <end position="209"/>
    </location>
</feature>
<reference evidence="4 5" key="1">
    <citation type="journal article" date="2015" name="Proc. Natl. Acad. Sci. U.S.A.">
        <title>The resurrection genome of Boea hygrometrica: A blueprint for survival of dehydration.</title>
        <authorList>
            <person name="Xiao L."/>
            <person name="Yang G."/>
            <person name="Zhang L."/>
            <person name="Yang X."/>
            <person name="Zhao S."/>
            <person name="Ji Z."/>
            <person name="Zhou Q."/>
            <person name="Hu M."/>
            <person name="Wang Y."/>
            <person name="Chen M."/>
            <person name="Xu Y."/>
            <person name="Jin H."/>
            <person name="Xiao X."/>
            <person name="Hu G."/>
            <person name="Bao F."/>
            <person name="Hu Y."/>
            <person name="Wan P."/>
            <person name="Li L."/>
            <person name="Deng X."/>
            <person name="Kuang T."/>
            <person name="Xiang C."/>
            <person name="Zhu J.K."/>
            <person name="Oliver M.J."/>
            <person name="He Y."/>
        </authorList>
    </citation>
    <scope>NUCLEOTIDE SEQUENCE [LARGE SCALE GENOMIC DNA]</scope>
    <source>
        <strain evidence="5">cv. XS01</strain>
    </source>
</reference>
<accession>A0A2Z7AG11</accession>
<evidence type="ECO:0000256" key="1">
    <source>
        <dbReference type="ARBA" id="ARBA00022801"/>
    </source>
</evidence>
<keyword evidence="5" id="KW-1185">Reference proteome</keyword>
<dbReference type="AlphaFoldDB" id="A0A2Z7AG11"/>
<dbReference type="InterPro" id="IPR044791">
    <property type="entry name" value="Beta-glucanase/XTH"/>
</dbReference>
<name>A0A2Z7AG11_9LAMI</name>
<evidence type="ECO:0000256" key="2">
    <source>
        <dbReference type="ARBA" id="ARBA00023295"/>
    </source>
</evidence>
<evidence type="ECO:0000313" key="4">
    <source>
        <dbReference type="EMBL" id="KZV20727.1"/>
    </source>
</evidence>
<dbReference type="PANTHER" id="PTHR31062">
    <property type="entry name" value="XYLOGLUCAN ENDOTRANSGLUCOSYLASE/HYDROLASE PROTEIN 8-RELATED"/>
    <property type="match status" value="1"/>
</dbReference>
<keyword evidence="1 4" id="KW-0378">Hydrolase</keyword>
<dbReference type="PROSITE" id="PS51762">
    <property type="entry name" value="GH16_2"/>
    <property type="match status" value="1"/>
</dbReference>
<proteinExistence type="predicted"/>
<gene>
    <name evidence="4" type="ORF">F511_26573</name>
</gene>
<dbReference type="InterPro" id="IPR013320">
    <property type="entry name" value="ConA-like_dom_sf"/>
</dbReference>
<evidence type="ECO:0000313" key="5">
    <source>
        <dbReference type="Proteomes" id="UP000250235"/>
    </source>
</evidence>
<organism evidence="4 5">
    <name type="scientific">Dorcoceras hygrometricum</name>
    <dbReference type="NCBI Taxonomy" id="472368"/>
    <lineage>
        <taxon>Eukaryota</taxon>
        <taxon>Viridiplantae</taxon>
        <taxon>Streptophyta</taxon>
        <taxon>Embryophyta</taxon>
        <taxon>Tracheophyta</taxon>
        <taxon>Spermatophyta</taxon>
        <taxon>Magnoliopsida</taxon>
        <taxon>eudicotyledons</taxon>
        <taxon>Gunneridae</taxon>
        <taxon>Pentapetalae</taxon>
        <taxon>asterids</taxon>
        <taxon>lamiids</taxon>
        <taxon>Lamiales</taxon>
        <taxon>Gesneriaceae</taxon>
        <taxon>Didymocarpoideae</taxon>
        <taxon>Trichosporeae</taxon>
        <taxon>Loxocarpinae</taxon>
        <taxon>Dorcoceras</taxon>
    </lineage>
</organism>
<evidence type="ECO:0000259" key="3">
    <source>
        <dbReference type="PROSITE" id="PS51762"/>
    </source>
</evidence>
<dbReference type="Gene3D" id="2.60.120.200">
    <property type="match status" value="1"/>
</dbReference>
<dbReference type="Pfam" id="PF00722">
    <property type="entry name" value="Glyco_hydro_16"/>
    <property type="match status" value="1"/>
</dbReference>
<dbReference type="SUPFAM" id="SSF49899">
    <property type="entry name" value="Concanavalin A-like lectins/glucanases"/>
    <property type="match status" value="1"/>
</dbReference>
<keyword evidence="2" id="KW-0326">Glycosidase</keyword>
<dbReference type="GO" id="GO:0005975">
    <property type="term" value="P:carbohydrate metabolic process"/>
    <property type="evidence" value="ECO:0007669"/>
    <property type="project" value="InterPro"/>
</dbReference>
<dbReference type="InterPro" id="IPR000757">
    <property type="entry name" value="Beta-glucanase-like"/>
</dbReference>
<dbReference type="OrthoDB" id="2015456at2759"/>
<sequence>MKSNGADNNFHQHYAYLWGTDHFSVNPQGTEVQLKMDKYSGAGFKSKLDFGSGSFHIKLKTPDKKTRGIVTSFYLTSDPDDGTPAGNHFELDFEFWGTDRKLQTNVLLTMEGTGSNASTSGLIQPKTFIWFLANVEEHKNYDLYSWHSLLSNVHASRFLVDNIPIRVFKNNTDKGVAFPNKSLHVDASIWNAPFAGPVTWSEAPFVATYQDFGLEACSAPPISADIAHCSSQQYFWNKPEYGS</sequence>
<protein>
    <submittedName>
        <fullName evidence="4">Xyloglucan endotransglucosylase/hydrolase protein 2</fullName>
    </submittedName>
</protein>
<dbReference type="GO" id="GO:0004553">
    <property type="term" value="F:hydrolase activity, hydrolyzing O-glycosyl compounds"/>
    <property type="evidence" value="ECO:0007669"/>
    <property type="project" value="InterPro"/>
</dbReference>
<dbReference type="Proteomes" id="UP000250235">
    <property type="component" value="Unassembled WGS sequence"/>
</dbReference>
<dbReference type="EMBL" id="KV015575">
    <property type="protein sequence ID" value="KZV20727.1"/>
    <property type="molecule type" value="Genomic_DNA"/>
</dbReference>